<keyword evidence="6" id="KW-1185">Reference proteome</keyword>
<dbReference type="InterPro" id="IPR032628">
    <property type="entry name" value="AC_N"/>
</dbReference>
<dbReference type="GO" id="GO:0000166">
    <property type="term" value="F:nucleotide binding"/>
    <property type="evidence" value="ECO:0007669"/>
    <property type="project" value="UniProtKB-KW"/>
</dbReference>
<dbReference type="OrthoDB" id="6516760at2759"/>
<evidence type="ECO:0000256" key="3">
    <source>
        <dbReference type="SAM" id="Phobius"/>
    </source>
</evidence>
<feature type="transmembrane region" description="Helical" evidence="3">
    <location>
        <begin position="34"/>
        <end position="57"/>
    </location>
</feature>
<feature type="transmembrane region" description="Helical" evidence="3">
    <location>
        <begin position="103"/>
        <end position="131"/>
    </location>
</feature>
<feature type="non-terminal residue" evidence="5">
    <location>
        <position position="258"/>
    </location>
</feature>
<evidence type="ECO:0000256" key="1">
    <source>
        <dbReference type="ARBA" id="ARBA00022741"/>
    </source>
</evidence>
<dbReference type="GO" id="GO:0004016">
    <property type="term" value="F:adenylate cyclase activity"/>
    <property type="evidence" value="ECO:0007669"/>
    <property type="project" value="TreeGrafter"/>
</dbReference>
<keyword evidence="1" id="KW-0547">Nucleotide-binding</keyword>
<sequence>MTETDNEDNIEEEEGTELELEALYRRYCVRLKHALFVSALCVTLLCCLILLCAVCVLHAQTISSQVTAISVLSVIIFVLMIVLAMALLPAAAEWEALALTGSILVTICLGTGTLMATHHAPLPLFALILMVHTMMPIARSISLGMAASLTLGYIGLALGLGAQDQERQFYQQLTCELALLFSASGIGLYYRALTERAHRNTFAGTRTCLEQRVKLECEREQQESLLLSVIPAYIAAEVNRKQHVLVTGDVVFLVLLVI</sequence>
<dbReference type="PANTHER" id="PTHR45627:SF12">
    <property type="entry name" value="ADENYLATE CYCLASE TYPE 2"/>
    <property type="match status" value="1"/>
</dbReference>
<proteinExistence type="predicted"/>
<dbReference type="GO" id="GO:0007193">
    <property type="term" value="P:adenylate cyclase-inhibiting G protein-coupled receptor signaling pathway"/>
    <property type="evidence" value="ECO:0007669"/>
    <property type="project" value="TreeGrafter"/>
</dbReference>
<name>A0A8J9VTA3_9NEOP</name>
<feature type="transmembrane region" description="Helical" evidence="3">
    <location>
        <begin position="143"/>
        <end position="163"/>
    </location>
</feature>
<gene>
    <name evidence="5" type="ORF">BINO364_LOCUS14554</name>
</gene>
<reference evidence="5" key="1">
    <citation type="submission" date="2021-12" db="EMBL/GenBank/DDBJ databases">
        <authorList>
            <person name="Martin H S."/>
        </authorList>
    </citation>
    <scope>NUCLEOTIDE SEQUENCE</scope>
</reference>
<feature type="transmembrane region" description="Helical" evidence="3">
    <location>
        <begin position="69"/>
        <end position="91"/>
    </location>
</feature>
<keyword evidence="3" id="KW-0812">Transmembrane</keyword>
<dbReference type="GO" id="GO:0006171">
    <property type="term" value="P:cAMP biosynthetic process"/>
    <property type="evidence" value="ECO:0007669"/>
    <property type="project" value="TreeGrafter"/>
</dbReference>
<dbReference type="AlphaFoldDB" id="A0A8J9VTA3"/>
<dbReference type="GO" id="GO:0007189">
    <property type="term" value="P:adenylate cyclase-activating G protein-coupled receptor signaling pathway"/>
    <property type="evidence" value="ECO:0007669"/>
    <property type="project" value="TreeGrafter"/>
</dbReference>
<protein>
    <recommendedName>
        <fullName evidence="4">Adenylate cyclase N-terminal domain-containing protein</fullName>
    </recommendedName>
</protein>
<evidence type="ECO:0000259" key="4">
    <source>
        <dbReference type="Pfam" id="PF16214"/>
    </source>
</evidence>
<evidence type="ECO:0000313" key="6">
    <source>
        <dbReference type="Proteomes" id="UP000838878"/>
    </source>
</evidence>
<dbReference type="Pfam" id="PF16214">
    <property type="entry name" value="AC_N"/>
    <property type="match status" value="1"/>
</dbReference>
<dbReference type="Proteomes" id="UP000838878">
    <property type="component" value="Chromosome 8"/>
</dbReference>
<accession>A0A8J9VTA3</accession>
<feature type="domain" description="Adenylate cyclase N-terminal" evidence="4">
    <location>
        <begin position="19"/>
        <end position="239"/>
    </location>
</feature>
<dbReference type="EMBL" id="OV170228">
    <property type="protein sequence ID" value="CAH0729473.1"/>
    <property type="molecule type" value="Genomic_DNA"/>
</dbReference>
<keyword evidence="3" id="KW-0472">Membrane</keyword>
<dbReference type="PANTHER" id="PTHR45627">
    <property type="entry name" value="ADENYLATE CYCLASE TYPE 1"/>
    <property type="match status" value="1"/>
</dbReference>
<keyword evidence="3" id="KW-1133">Transmembrane helix</keyword>
<dbReference type="GO" id="GO:0005886">
    <property type="term" value="C:plasma membrane"/>
    <property type="evidence" value="ECO:0007669"/>
    <property type="project" value="TreeGrafter"/>
</dbReference>
<evidence type="ECO:0000256" key="2">
    <source>
        <dbReference type="ARBA" id="ARBA00023239"/>
    </source>
</evidence>
<keyword evidence="2" id="KW-0456">Lyase</keyword>
<organism evidence="5 6">
    <name type="scientific">Brenthis ino</name>
    <name type="common">lesser marbled fritillary</name>
    <dbReference type="NCBI Taxonomy" id="405034"/>
    <lineage>
        <taxon>Eukaryota</taxon>
        <taxon>Metazoa</taxon>
        <taxon>Ecdysozoa</taxon>
        <taxon>Arthropoda</taxon>
        <taxon>Hexapoda</taxon>
        <taxon>Insecta</taxon>
        <taxon>Pterygota</taxon>
        <taxon>Neoptera</taxon>
        <taxon>Endopterygota</taxon>
        <taxon>Lepidoptera</taxon>
        <taxon>Glossata</taxon>
        <taxon>Ditrysia</taxon>
        <taxon>Papilionoidea</taxon>
        <taxon>Nymphalidae</taxon>
        <taxon>Heliconiinae</taxon>
        <taxon>Argynnini</taxon>
        <taxon>Brenthis</taxon>
    </lineage>
</organism>
<evidence type="ECO:0000313" key="5">
    <source>
        <dbReference type="EMBL" id="CAH0729473.1"/>
    </source>
</evidence>